<organism evidence="2 3">
    <name type="scientific">Elysia crispata</name>
    <name type="common">lettuce slug</name>
    <dbReference type="NCBI Taxonomy" id="231223"/>
    <lineage>
        <taxon>Eukaryota</taxon>
        <taxon>Metazoa</taxon>
        <taxon>Spiralia</taxon>
        <taxon>Lophotrochozoa</taxon>
        <taxon>Mollusca</taxon>
        <taxon>Gastropoda</taxon>
        <taxon>Heterobranchia</taxon>
        <taxon>Euthyneura</taxon>
        <taxon>Panpulmonata</taxon>
        <taxon>Sacoglossa</taxon>
        <taxon>Placobranchoidea</taxon>
        <taxon>Plakobranchidae</taxon>
        <taxon>Elysia</taxon>
    </lineage>
</organism>
<dbReference type="Proteomes" id="UP001283361">
    <property type="component" value="Unassembled WGS sequence"/>
</dbReference>
<sequence>MKATFHTGRPSAAAVQHLGLLTVGIRPDYEHKLQATTAAVTEDLQPLSLGWVGAPLEATGRPDRRSEQRGRGRPGSQSAETVCCRESAHSAQHRETQTDPDGDLQKLRNVSAGTCQALSSLIAKEIYGQPCLTADQEPQVNHRQSFGKLELVSVILTRFAPTEQTLLYTHLVVSVL</sequence>
<comment type="caution">
    <text evidence="2">The sequence shown here is derived from an EMBL/GenBank/DDBJ whole genome shotgun (WGS) entry which is preliminary data.</text>
</comment>
<gene>
    <name evidence="2" type="ORF">RRG08_056651</name>
</gene>
<protein>
    <submittedName>
        <fullName evidence="2">Uncharacterized protein</fullName>
    </submittedName>
</protein>
<dbReference type="EMBL" id="JAWDGP010006255">
    <property type="protein sequence ID" value="KAK3744513.1"/>
    <property type="molecule type" value="Genomic_DNA"/>
</dbReference>
<evidence type="ECO:0000256" key="1">
    <source>
        <dbReference type="SAM" id="MobiDB-lite"/>
    </source>
</evidence>
<feature type="region of interest" description="Disordered" evidence="1">
    <location>
        <begin position="54"/>
        <end position="105"/>
    </location>
</feature>
<evidence type="ECO:0000313" key="2">
    <source>
        <dbReference type="EMBL" id="KAK3744513.1"/>
    </source>
</evidence>
<feature type="compositionally biased region" description="Basic and acidic residues" evidence="1">
    <location>
        <begin position="60"/>
        <end position="70"/>
    </location>
</feature>
<proteinExistence type="predicted"/>
<accession>A0AAE0YGB1</accession>
<keyword evidence="3" id="KW-1185">Reference proteome</keyword>
<feature type="compositionally biased region" description="Basic and acidic residues" evidence="1">
    <location>
        <begin position="86"/>
        <end position="97"/>
    </location>
</feature>
<evidence type="ECO:0000313" key="3">
    <source>
        <dbReference type="Proteomes" id="UP001283361"/>
    </source>
</evidence>
<reference evidence="2" key="1">
    <citation type="journal article" date="2023" name="G3 (Bethesda)">
        <title>A reference genome for the long-term kleptoplast-retaining sea slug Elysia crispata morphotype clarki.</title>
        <authorList>
            <person name="Eastman K.E."/>
            <person name="Pendleton A.L."/>
            <person name="Shaikh M.A."/>
            <person name="Suttiyut T."/>
            <person name="Ogas R."/>
            <person name="Tomko P."/>
            <person name="Gavelis G."/>
            <person name="Widhalm J.R."/>
            <person name="Wisecaver J.H."/>
        </authorList>
    </citation>
    <scope>NUCLEOTIDE SEQUENCE</scope>
    <source>
        <strain evidence="2">ECLA1</strain>
    </source>
</reference>
<name>A0AAE0YGB1_9GAST</name>
<dbReference type="AlphaFoldDB" id="A0AAE0YGB1"/>